<proteinExistence type="predicted"/>
<accession>A0A9P7VJQ3</accession>
<dbReference type="RefSeq" id="XP_043035290.1">
    <property type="nucleotide sequence ID" value="XM_043181012.1"/>
</dbReference>
<protein>
    <submittedName>
        <fullName evidence="1">Uncharacterized protein</fullName>
    </submittedName>
</protein>
<sequence length="169" mass="19768">MLPSVGLDYCHPPRRRLMKHSVNIASNIELTGQYFVICSSHCGRQQYLGQLHYFVFPVCPAISRLLSCHVGAWLSMTLHSGTEDGRVYSHLECQCLFLSFSVIRYCSEWAPQRLWTRADSTVMDSHGWRTTYCRRWFIFESQNGTLKGRFLSPYFWRYKAKRPLNFTAP</sequence>
<dbReference type="Proteomes" id="UP000812287">
    <property type="component" value="Unassembled WGS sequence"/>
</dbReference>
<evidence type="ECO:0000313" key="2">
    <source>
        <dbReference type="Proteomes" id="UP000812287"/>
    </source>
</evidence>
<name>A0A9P7VJQ3_9AGAR</name>
<reference evidence="1" key="1">
    <citation type="submission" date="2020-11" db="EMBL/GenBank/DDBJ databases">
        <title>Adaptations for nitrogen fixation in a non-lichenized fungal sporocarp promotes dispersal by wood-feeding termites.</title>
        <authorList>
            <consortium name="DOE Joint Genome Institute"/>
            <person name="Koch R.A."/>
            <person name="Yoon G."/>
            <person name="Arayal U."/>
            <person name="Lail K."/>
            <person name="Amirebrahimi M."/>
            <person name="Labutti K."/>
            <person name="Lipzen A."/>
            <person name="Riley R."/>
            <person name="Barry K."/>
            <person name="Henrissat B."/>
            <person name="Grigoriev I.V."/>
            <person name="Herr J.R."/>
            <person name="Aime M.C."/>
        </authorList>
    </citation>
    <scope>NUCLEOTIDE SEQUENCE</scope>
    <source>
        <strain evidence="1">MCA 3950</strain>
    </source>
</reference>
<evidence type="ECO:0000313" key="1">
    <source>
        <dbReference type="EMBL" id="KAG7441790.1"/>
    </source>
</evidence>
<keyword evidence="2" id="KW-1185">Reference proteome</keyword>
<comment type="caution">
    <text evidence="1">The sequence shown here is derived from an EMBL/GenBank/DDBJ whole genome shotgun (WGS) entry which is preliminary data.</text>
</comment>
<dbReference type="AlphaFoldDB" id="A0A9P7VJQ3"/>
<dbReference type="GeneID" id="66103308"/>
<gene>
    <name evidence="1" type="ORF">BT62DRAFT_463803</name>
</gene>
<dbReference type="EMBL" id="MU250556">
    <property type="protein sequence ID" value="KAG7441790.1"/>
    <property type="molecule type" value="Genomic_DNA"/>
</dbReference>
<organism evidence="1 2">
    <name type="scientific">Guyanagaster necrorhizus</name>
    <dbReference type="NCBI Taxonomy" id="856835"/>
    <lineage>
        <taxon>Eukaryota</taxon>
        <taxon>Fungi</taxon>
        <taxon>Dikarya</taxon>
        <taxon>Basidiomycota</taxon>
        <taxon>Agaricomycotina</taxon>
        <taxon>Agaricomycetes</taxon>
        <taxon>Agaricomycetidae</taxon>
        <taxon>Agaricales</taxon>
        <taxon>Marasmiineae</taxon>
        <taxon>Physalacriaceae</taxon>
        <taxon>Guyanagaster</taxon>
    </lineage>
</organism>